<reference evidence="2" key="1">
    <citation type="submission" date="2020-05" db="EMBL/GenBank/DDBJ databases">
        <authorList>
            <person name="Chiriac C."/>
            <person name="Salcher M."/>
            <person name="Ghai R."/>
            <person name="Kavagutti S V."/>
        </authorList>
    </citation>
    <scope>NUCLEOTIDE SEQUENCE</scope>
</reference>
<dbReference type="InterPro" id="IPR050259">
    <property type="entry name" value="SDR"/>
</dbReference>
<dbReference type="SUPFAM" id="SSF51735">
    <property type="entry name" value="NAD(P)-binding Rossmann-fold domains"/>
    <property type="match status" value="1"/>
</dbReference>
<organism evidence="2">
    <name type="scientific">freshwater metagenome</name>
    <dbReference type="NCBI Taxonomy" id="449393"/>
    <lineage>
        <taxon>unclassified sequences</taxon>
        <taxon>metagenomes</taxon>
        <taxon>ecological metagenomes</taxon>
    </lineage>
</organism>
<sequence>MSETAKRVALVGDASFYVGPSLARELARREHNLVLGDPAEGLVDELTALGVEVEAVLGVRNLADPESAQKLVAAARARFGRIDSAAAFSGRVVTGKFLDSTLEDLHSVVQGCLEAPYHFLKAVVPVMVEQGDGQVLVMTSATAARPSRGASLYSSARAGATMMVKNVAAEVARNGVQVNAVGTNFMDFPEFLRASGANDPEIRARIEAAVPLGRLGTVEEFASFCMPFIDGTSKFTTGQFIAYAGGWA</sequence>
<dbReference type="AlphaFoldDB" id="A0A6J7NKM4"/>
<dbReference type="EMBL" id="CAFBOF010000081">
    <property type="protein sequence ID" value="CAB4991229.1"/>
    <property type="molecule type" value="Genomic_DNA"/>
</dbReference>
<name>A0A6J7NKM4_9ZZZZ</name>
<dbReference type="Pfam" id="PF13561">
    <property type="entry name" value="adh_short_C2"/>
    <property type="match status" value="1"/>
</dbReference>
<dbReference type="PANTHER" id="PTHR42879">
    <property type="entry name" value="3-OXOACYL-(ACYL-CARRIER-PROTEIN) REDUCTASE"/>
    <property type="match status" value="1"/>
</dbReference>
<evidence type="ECO:0000256" key="1">
    <source>
        <dbReference type="ARBA" id="ARBA00006484"/>
    </source>
</evidence>
<protein>
    <submittedName>
        <fullName evidence="2">Unannotated protein</fullName>
    </submittedName>
</protein>
<dbReference type="InterPro" id="IPR036291">
    <property type="entry name" value="NAD(P)-bd_dom_sf"/>
</dbReference>
<dbReference type="Gene3D" id="3.40.50.720">
    <property type="entry name" value="NAD(P)-binding Rossmann-like Domain"/>
    <property type="match status" value="1"/>
</dbReference>
<proteinExistence type="inferred from homology"/>
<evidence type="ECO:0000313" key="2">
    <source>
        <dbReference type="EMBL" id="CAB4991229.1"/>
    </source>
</evidence>
<dbReference type="PRINTS" id="PR00081">
    <property type="entry name" value="GDHRDH"/>
</dbReference>
<comment type="similarity">
    <text evidence="1">Belongs to the short-chain dehydrogenases/reductases (SDR) family.</text>
</comment>
<dbReference type="InterPro" id="IPR002347">
    <property type="entry name" value="SDR_fam"/>
</dbReference>
<accession>A0A6J7NKM4</accession>
<gene>
    <name evidence="2" type="ORF">UFOPK3897_01737</name>
</gene>